<feature type="compositionally biased region" description="Low complexity" evidence="2">
    <location>
        <begin position="231"/>
        <end position="240"/>
    </location>
</feature>
<evidence type="ECO:0000259" key="3">
    <source>
        <dbReference type="PROSITE" id="PS50217"/>
    </source>
</evidence>
<feature type="compositionally biased region" description="Low complexity" evidence="2">
    <location>
        <begin position="448"/>
        <end position="469"/>
    </location>
</feature>
<sequence>MLVDNMPQQQPFSPSDQYTDISDIFHTELFAHNSSSSRESSPQSPSSHALQTPPQPPLPTAFPDILDPSVFTEPLGGSSTLNNPLFTFLDDEHLKITPSSDPFALSTMPAPSAAPYDFLGSFGLGVGLSGISGPTTGPELEMGLGSMDYDMSNSTESSSPETGINPQLVDTPSSGPALSEFGDDEHEQEEEETEKANERLTLTIAPIKVGGHGKARRGTVQTGGVVKKNGSASTSFASSSADKEPVSSSSTKRGGKGKAKAAKLPPVSEEPTAAEQSALATTSKSGRPLTLPEKLAQLKQASLVTTRASTPAAVKTTRRGSSAKAESEVDPDDADDLGDDDDLPANWRPPPEVFQKMTSKEKRQLRNKISARNFRVRRKEYISTLEGDIAERDRRLSSLTSELDVSQSENKVLRQEIAALKRALLTGRGTGDDSEAIMLNLPPPAPLPAQSAAEKLAAASSSSSSSTSAGLLTPNTQKDLPTSPRVGGKRAFWGGVGVGGFGGLGGGITPVHTALIQMPEFGVGLGLGGLGQFALTANNGEAVGQNVIAIDTIDEVDYQVPVAARVDQENINPSLNRADAPPQKTQMGGFEGFSDMNPFTMKTLDTYRMHLWTKMAQQHHAHQQQTRQKSQSQPQQPLSGLAGSLRPAFFGPSSKLNSASPPPYSHSPPPYSPATPGSLAALLAGKSLGSNEKERERERERQRQQVQSQHEAVVAALATQTLFKRLGSAFWDAFSGSSSAPNGLSHGRMDADKVRKVLEGKAVLRVVDVEAEVPQPRQQVPARLPTTSPSASSSHQNHCDNMSATCTWILEESMRSLTLGKK</sequence>
<feature type="compositionally biased region" description="Pro residues" evidence="2">
    <location>
        <begin position="660"/>
        <end position="673"/>
    </location>
</feature>
<protein>
    <recommendedName>
        <fullName evidence="3">BZIP domain-containing protein</fullName>
    </recommendedName>
</protein>
<feature type="compositionally biased region" description="Acidic residues" evidence="2">
    <location>
        <begin position="181"/>
        <end position="193"/>
    </location>
</feature>
<feature type="compositionally biased region" description="Low complexity" evidence="2">
    <location>
        <begin position="623"/>
        <end position="637"/>
    </location>
</feature>
<feature type="domain" description="BZIP" evidence="3">
    <location>
        <begin position="357"/>
        <end position="420"/>
    </location>
</feature>
<feature type="compositionally biased region" description="Polar residues" evidence="2">
    <location>
        <begin position="151"/>
        <end position="176"/>
    </location>
</feature>
<gene>
    <name evidence="4" type="ORF">HGRIS_000131</name>
</gene>
<keyword evidence="5" id="KW-1185">Reference proteome</keyword>
<dbReference type="InterPro" id="IPR046347">
    <property type="entry name" value="bZIP_sf"/>
</dbReference>
<feature type="region of interest" description="Disordered" evidence="2">
    <location>
        <begin position="435"/>
        <end position="486"/>
    </location>
</feature>
<feature type="region of interest" description="Disordered" evidence="2">
    <location>
        <begin position="32"/>
        <end position="77"/>
    </location>
</feature>
<dbReference type="CDD" id="cd14810">
    <property type="entry name" value="bZIP_u1"/>
    <property type="match status" value="1"/>
</dbReference>
<feature type="compositionally biased region" description="Acidic residues" evidence="2">
    <location>
        <begin position="328"/>
        <end position="343"/>
    </location>
</feature>
<evidence type="ECO:0000313" key="5">
    <source>
        <dbReference type="Proteomes" id="UP001556367"/>
    </source>
</evidence>
<accession>A0ABR3JQ52</accession>
<reference evidence="5" key="1">
    <citation type="submission" date="2024-06" db="EMBL/GenBank/DDBJ databases">
        <title>Multi-omics analyses provide insights into the biosynthesis of the anticancer antibiotic pleurotin in Hohenbuehelia grisea.</title>
        <authorList>
            <person name="Weaver J.A."/>
            <person name="Alberti F."/>
        </authorList>
    </citation>
    <scope>NUCLEOTIDE SEQUENCE [LARGE SCALE GENOMIC DNA]</scope>
    <source>
        <strain evidence="5">T-177</strain>
    </source>
</reference>
<evidence type="ECO:0000313" key="4">
    <source>
        <dbReference type="EMBL" id="KAL0957950.1"/>
    </source>
</evidence>
<feature type="compositionally biased region" description="Polar residues" evidence="2">
    <location>
        <begin position="785"/>
        <end position="798"/>
    </location>
</feature>
<feature type="region of interest" description="Disordered" evidence="2">
    <location>
        <begin position="137"/>
        <end position="352"/>
    </location>
</feature>
<dbReference type="Proteomes" id="UP001556367">
    <property type="component" value="Unassembled WGS sequence"/>
</dbReference>
<dbReference type="SUPFAM" id="SSF57959">
    <property type="entry name" value="Leucine zipper domain"/>
    <property type="match status" value="1"/>
</dbReference>
<evidence type="ECO:0000256" key="2">
    <source>
        <dbReference type="SAM" id="MobiDB-lite"/>
    </source>
</evidence>
<organism evidence="4 5">
    <name type="scientific">Hohenbuehelia grisea</name>
    <dbReference type="NCBI Taxonomy" id="104357"/>
    <lineage>
        <taxon>Eukaryota</taxon>
        <taxon>Fungi</taxon>
        <taxon>Dikarya</taxon>
        <taxon>Basidiomycota</taxon>
        <taxon>Agaricomycotina</taxon>
        <taxon>Agaricomycetes</taxon>
        <taxon>Agaricomycetidae</taxon>
        <taxon>Agaricales</taxon>
        <taxon>Pleurotineae</taxon>
        <taxon>Pleurotaceae</taxon>
        <taxon>Hohenbuehelia</taxon>
    </lineage>
</organism>
<feature type="coiled-coil region" evidence="1">
    <location>
        <begin position="396"/>
        <end position="423"/>
    </location>
</feature>
<dbReference type="InterPro" id="IPR004827">
    <property type="entry name" value="bZIP"/>
</dbReference>
<feature type="region of interest" description="Disordered" evidence="2">
    <location>
        <begin position="615"/>
        <end position="678"/>
    </location>
</feature>
<dbReference type="Pfam" id="PF00170">
    <property type="entry name" value="bZIP_1"/>
    <property type="match status" value="1"/>
</dbReference>
<feature type="compositionally biased region" description="Polar residues" evidence="2">
    <location>
        <begin position="299"/>
        <end position="309"/>
    </location>
</feature>
<name>A0ABR3JQ52_9AGAR</name>
<dbReference type="EMBL" id="JASNQZ010000004">
    <property type="protein sequence ID" value="KAL0957950.1"/>
    <property type="molecule type" value="Genomic_DNA"/>
</dbReference>
<dbReference type="PROSITE" id="PS50217">
    <property type="entry name" value="BZIP"/>
    <property type="match status" value="1"/>
</dbReference>
<proteinExistence type="predicted"/>
<evidence type="ECO:0000256" key="1">
    <source>
        <dbReference type="SAM" id="Coils"/>
    </source>
</evidence>
<keyword evidence="1" id="KW-0175">Coiled coil</keyword>
<feature type="compositionally biased region" description="Low complexity" evidence="2">
    <location>
        <begin position="34"/>
        <end position="52"/>
    </location>
</feature>
<feature type="region of interest" description="Disordered" evidence="2">
    <location>
        <begin position="778"/>
        <end position="798"/>
    </location>
</feature>
<feature type="compositionally biased region" description="Polar residues" evidence="2">
    <location>
        <begin position="274"/>
        <end position="285"/>
    </location>
</feature>
<dbReference type="SMART" id="SM00338">
    <property type="entry name" value="BRLZ"/>
    <property type="match status" value="1"/>
</dbReference>
<dbReference type="PROSITE" id="PS00036">
    <property type="entry name" value="BZIP_BASIC"/>
    <property type="match status" value="1"/>
</dbReference>
<comment type="caution">
    <text evidence="4">The sequence shown here is derived from an EMBL/GenBank/DDBJ whole genome shotgun (WGS) entry which is preliminary data.</text>
</comment>
<dbReference type="Gene3D" id="1.20.5.170">
    <property type="match status" value="1"/>
</dbReference>